<dbReference type="EMBL" id="LNKT01000045">
    <property type="protein sequence ID" value="KYJ86094.1"/>
    <property type="molecule type" value="Genomic_DNA"/>
</dbReference>
<evidence type="ECO:0000256" key="2">
    <source>
        <dbReference type="ARBA" id="ARBA00008486"/>
    </source>
</evidence>
<evidence type="ECO:0000256" key="1">
    <source>
        <dbReference type="ARBA" id="ARBA00001526"/>
    </source>
</evidence>
<dbReference type="STRING" id="1630136.AS592_01645"/>
<accession>A0A151CF46</accession>
<keyword evidence="6" id="KW-0802">TPR repeat</keyword>
<dbReference type="InterPro" id="IPR011990">
    <property type="entry name" value="TPR-like_helical_dom_sf"/>
</dbReference>
<dbReference type="PANTHER" id="PTHR13891">
    <property type="entry name" value="CYTOCHROME C OXIDASE ASSEMBLY FACTOR 7"/>
    <property type="match status" value="1"/>
</dbReference>
<dbReference type="PANTHER" id="PTHR13891:SF1">
    <property type="entry name" value="CYTOCHROME C OXIDASE ASSEMBLY FACTOR 7"/>
    <property type="match status" value="1"/>
</dbReference>
<dbReference type="GO" id="GO:0046677">
    <property type="term" value="P:response to antibiotic"/>
    <property type="evidence" value="ECO:0007669"/>
    <property type="project" value="UniProtKB-KW"/>
</dbReference>
<organism evidence="9 10">
    <name type="scientific">Sulfurovum riftiae</name>
    <dbReference type="NCBI Taxonomy" id="1630136"/>
    <lineage>
        <taxon>Bacteria</taxon>
        <taxon>Pseudomonadati</taxon>
        <taxon>Campylobacterota</taxon>
        <taxon>Epsilonproteobacteria</taxon>
        <taxon>Campylobacterales</taxon>
        <taxon>Sulfurovaceae</taxon>
        <taxon>Sulfurovum</taxon>
    </lineage>
</organism>
<dbReference type="Pfam" id="PF08238">
    <property type="entry name" value="Sel1"/>
    <property type="match status" value="2"/>
</dbReference>
<keyword evidence="8" id="KW-0046">Antibiotic resistance</keyword>
<dbReference type="SUPFAM" id="SSF81901">
    <property type="entry name" value="HCP-like"/>
    <property type="match status" value="1"/>
</dbReference>
<evidence type="ECO:0000256" key="7">
    <source>
        <dbReference type="ARBA" id="ARBA00023157"/>
    </source>
</evidence>
<keyword evidence="10" id="KW-1185">Reference proteome</keyword>
<evidence type="ECO:0000313" key="9">
    <source>
        <dbReference type="EMBL" id="KYJ86094.1"/>
    </source>
</evidence>
<keyword evidence="7" id="KW-1015">Disulfide bond</keyword>
<dbReference type="GO" id="GO:0008800">
    <property type="term" value="F:beta-lactamase activity"/>
    <property type="evidence" value="ECO:0007669"/>
    <property type="project" value="UniProtKB-EC"/>
</dbReference>
<reference evidence="9 10" key="1">
    <citation type="submission" date="2015-11" db="EMBL/GenBank/DDBJ databases">
        <title>Draft genome of Sulfurovum riftiae 1812E, a member of the Epsilonproteobacteria isolated from the tube of the deep-sea hydrothermal vent tubewom Riftia pachyptila.</title>
        <authorList>
            <person name="Vetriani C."/>
            <person name="Giovannelli D."/>
        </authorList>
    </citation>
    <scope>NUCLEOTIDE SEQUENCE [LARGE SCALE GENOMIC DNA]</scope>
    <source>
        <strain evidence="9 10">1812E</strain>
    </source>
</reference>
<dbReference type="Proteomes" id="UP000075359">
    <property type="component" value="Unassembled WGS sequence"/>
</dbReference>
<dbReference type="RefSeq" id="WP_067331487.1">
    <property type="nucleotide sequence ID" value="NZ_LNKT01000045.1"/>
</dbReference>
<protein>
    <recommendedName>
        <fullName evidence="3">beta-lactamase</fullName>
        <ecNumber evidence="3">3.5.2.6</ecNumber>
    </recommendedName>
</protein>
<keyword evidence="4" id="KW-0677">Repeat</keyword>
<dbReference type="InterPro" id="IPR040239">
    <property type="entry name" value="HcpB-like"/>
</dbReference>
<keyword evidence="5" id="KW-0378">Hydrolase</keyword>
<proteinExistence type="inferred from homology"/>
<gene>
    <name evidence="9" type="ORF">AS592_01645</name>
</gene>
<sequence>MYILAQVVNKDNVKSAEYYKKRCDGNDTDSCVFLGAAYLEGVGVSKNKLKAKSFYKKACTLGDVYACQKVIP</sequence>
<evidence type="ECO:0000313" key="10">
    <source>
        <dbReference type="Proteomes" id="UP000075359"/>
    </source>
</evidence>
<dbReference type="AlphaFoldDB" id="A0A151CF46"/>
<name>A0A151CF46_9BACT</name>
<dbReference type="SMART" id="SM00671">
    <property type="entry name" value="SEL1"/>
    <property type="match status" value="1"/>
</dbReference>
<dbReference type="OrthoDB" id="5330140at2"/>
<comment type="catalytic activity">
    <reaction evidence="1">
        <text>a beta-lactam + H2O = a substituted beta-amino acid</text>
        <dbReference type="Rhea" id="RHEA:20401"/>
        <dbReference type="ChEBI" id="CHEBI:15377"/>
        <dbReference type="ChEBI" id="CHEBI:35627"/>
        <dbReference type="ChEBI" id="CHEBI:140347"/>
        <dbReference type="EC" id="3.5.2.6"/>
    </reaction>
</comment>
<evidence type="ECO:0000256" key="6">
    <source>
        <dbReference type="ARBA" id="ARBA00022803"/>
    </source>
</evidence>
<evidence type="ECO:0000256" key="4">
    <source>
        <dbReference type="ARBA" id="ARBA00022737"/>
    </source>
</evidence>
<evidence type="ECO:0000256" key="8">
    <source>
        <dbReference type="ARBA" id="ARBA00023251"/>
    </source>
</evidence>
<evidence type="ECO:0000256" key="5">
    <source>
        <dbReference type="ARBA" id="ARBA00022801"/>
    </source>
</evidence>
<dbReference type="Gene3D" id="1.25.40.10">
    <property type="entry name" value="Tetratricopeptide repeat domain"/>
    <property type="match status" value="1"/>
</dbReference>
<dbReference type="InterPro" id="IPR006597">
    <property type="entry name" value="Sel1-like"/>
</dbReference>
<comment type="caution">
    <text evidence="9">The sequence shown here is derived from an EMBL/GenBank/DDBJ whole genome shotgun (WGS) entry which is preliminary data.</text>
</comment>
<evidence type="ECO:0000256" key="3">
    <source>
        <dbReference type="ARBA" id="ARBA00012865"/>
    </source>
</evidence>
<dbReference type="EC" id="3.5.2.6" evidence="3"/>
<comment type="similarity">
    <text evidence="2">Belongs to the hcp beta-lactamase family.</text>
</comment>